<protein>
    <submittedName>
        <fullName evidence="5">Cytochrome oxidase biogenesis protein Sco1/SenC/PrrC, thiol-disulfide reductase involved in Cu(I) insertion into CoxII Cu(A) center</fullName>
    </submittedName>
</protein>
<dbReference type="InterPro" id="IPR036249">
    <property type="entry name" value="Thioredoxin-like_sf"/>
</dbReference>
<dbReference type="CDD" id="cd02968">
    <property type="entry name" value="SCO"/>
    <property type="match status" value="1"/>
</dbReference>
<accession>A0A3B1AL38</accession>
<sequence length="222" mass="24306">MTNYGVRFVLALLLVPLSFPFIVEGGESAAQESPALQDSAQENSPQEAEGDESPPGGGFTLQSSTGPVSLEDLRGKVVLLYFGYASCPDVCPLDLHNMATALDDMDDKTRARVQGIFVSVDPQRDTPEKLAEYTEFLHPNILGLTADEKTLREVATRYGVQYYRVELKGSDLPYAVNHSAATYLIDPEGTLRFIFPHNTPTSVLLEASEYVLAQFPEEAVES</sequence>
<evidence type="ECO:0000256" key="1">
    <source>
        <dbReference type="ARBA" id="ARBA00010996"/>
    </source>
</evidence>
<comment type="similarity">
    <text evidence="1">Belongs to the SCO1/2 family.</text>
</comment>
<evidence type="ECO:0000313" key="5">
    <source>
        <dbReference type="EMBL" id="VAW99019.1"/>
    </source>
</evidence>
<dbReference type="PANTHER" id="PTHR12151:SF25">
    <property type="entry name" value="LINALOOL DEHYDRATASE_ISOMERASE DOMAIN-CONTAINING PROTEIN"/>
    <property type="match status" value="1"/>
</dbReference>
<dbReference type="EMBL" id="UOFU01000157">
    <property type="protein sequence ID" value="VAW99019.1"/>
    <property type="molecule type" value="Genomic_DNA"/>
</dbReference>
<evidence type="ECO:0000259" key="4">
    <source>
        <dbReference type="PROSITE" id="PS51352"/>
    </source>
</evidence>
<dbReference type="PANTHER" id="PTHR12151">
    <property type="entry name" value="ELECTRON TRANSPORT PROTIN SCO1/SENC FAMILY MEMBER"/>
    <property type="match status" value="1"/>
</dbReference>
<feature type="compositionally biased region" description="Polar residues" evidence="3">
    <location>
        <begin position="30"/>
        <end position="46"/>
    </location>
</feature>
<proteinExistence type="inferred from homology"/>
<feature type="region of interest" description="Disordered" evidence="3">
    <location>
        <begin position="30"/>
        <end position="66"/>
    </location>
</feature>
<dbReference type="PROSITE" id="PS51352">
    <property type="entry name" value="THIOREDOXIN_2"/>
    <property type="match status" value="1"/>
</dbReference>
<gene>
    <name evidence="5" type="ORF">MNBD_GAMMA20-1764</name>
</gene>
<dbReference type="FunFam" id="3.40.30.10:FF:000013">
    <property type="entry name" value="Blast:Protein SCO1 homolog, mitochondrial"/>
    <property type="match status" value="1"/>
</dbReference>
<dbReference type="InterPro" id="IPR013766">
    <property type="entry name" value="Thioredoxin_domain"/>
</dbReference>
<evidence type="ECO:0000256" key="3">
    <source>
        <dbReference type="SAM" id="MobiDB-lite"/>
    </source>
</evidence>
<dbReference type="Pfam" id="PF02630">
    <property type="entry name" value="SCO1-SenC"/>
    <property type="match status" value="1"/>
</dbReference>
<dbReference type="AlphaFoldDB" id="A0A3B1AL38"/>
<keyword evidence="2" id="KW-0186">Copper</keyword>
<dbReference type="InterPro" id="IPR003782">
    <property type="entry name" value="SCO1/SenC"/>
</dbReference>
<dbReference type="Gene3D" id="3.40.30.10">
    <property type="entry name" value="Glutaredoxin"/>
    <property type="match status" value="1"/>
</dbReference>
<dbReference type="SUPFAM" id="SSF52833">
    <property type="entry name" value="Thioredoxin-like"/>
    <property type="match status" value="1"/>
</dbReference>
<reference evidence="5" key="1">
    <citation type="submission" date="2018-06" db="EMBL/GenBank/DDBJ databases">
        <authorList>
            <person name="Zhirakovskaya E."/>
        </authorList>
    </citation>
    <scope>NUCLEOTIDE SEQUENCE</scope>
</reference>
<evidence type="ECO:0000256" key="2">
    <source>
        <dbReference type="ARBA" id="ARBA00023008"/>
    </source>
</evidence>
<feature type="domain" description="Thioredoxin" evidence="4">
    <location>
        <begin position="34"/>
        <end position="213"/>
    </location>
</feature>
<name>A0A3B1AL38_9ZZZZ</name>
<organism evidence="5">
    <name type="scientific">hydrothermal vent metagenome</name>
    <dbReference type="NCBI Taxonomy" id="652676"/>
    <lineage>
        <taxon>unclassified sequences</taxon>
        <taxon>metagenomes</taxon>
        <taxon>ecological metagenomes</taxon>
    </lineage>
</organism>